<dbReference type="InterPro" id="IPR001254">
    <property type="entry name" value="Trypsin_dom"/>
</dbReference>
<keyword evidence="1" id="KW-1015">Disulfide bond</keyword>
<keyword evidence="2" id="KW-0645">Protease</keyword>
<dbReference type="InterPro" id="IPR029526">
    <property type="entry name" value="PGBD"/>
</dbReference>
<keyword evidence="2" id="KW-0378">Hydrolase</keyword>
<dbReference type="SMART" id="SM00020">
    <property type="entry name" value="Tryp_SPc"/>
    <property type="match status" value="3"/>
</dbReference>
<evidence type="ECO:0000313" key="6">
    <source>
        <dbReference type="Proteomes" id="UP000055048"/>
    </source>
</evidence>
<organism evidence="5 6">
    <name type="scientific">Trichinella murrelli</name>
    <dbReference type="NCBI Taxonomy" id="144512"/>
    <lineage>
        <taxon>Eukaryota</taxon>
        <taxon>Metazoa</taxon>
        <taxon>Ecdysozoa</taxon>
        <taxon>Nematoda</taxon>
        <taxon>Enoplea</taxon>
        <taxon>Dorylaimia</taxon>
        <taxon>Trichinellida</taxon>
        <taxon>Trichinellidae</taxon>
        <taxon>Trichinella</taxon>
    </lineage>
</organism>
<dbReference type="Proteomes" id="UP000055048">
    <property type="component" value="Unassembled WGS sequence"/>
</dbReference>
<comment type="caution">
    <text evidence="5">The sequence shown here is derived from an EMBL/GenBank/DDBJ whole genome shotgun (WGS) entry which is preliminary data.</text>
</comment>
<dbReference type="InterPro" id="IPR009003">
    <property type="entry name" value="Peptidase_S1_PA"/>
</dbReference>
<reference evidence="5 6" key="1">
    <citation type="submission" date="2015-01" db="EMBL/GenBank/DDBJ databases">
        <title>Evolution of Trichinella species and genotypes.</title>
        <authorList>
            <person name="Korhonen P.K."/>
            <person name="Edoardo P."/>
            <person name="Giuseppe L.R."/>
            <person name="Gasser R.B."/>
        </authorList>
    </citation>
    <scope>NUCLEOTIDE SEQUENCE [LARGE SCALE GENOMIC DNA]</scope>
    <source>
        <strain evidence="5">ISS417</strain>
    </source>
</reference>
<dbReference type="GO" id="GO:0006508">
    <property type="term" value="P:proteolysis"/>
    <property type="evidence" value="ECO:0007669"/>
    <property type="project" value="UniProtKB-KW"/>
</dbReference>
<gene>
    <name evidence="5" type="primary">Klkb1</name>
    <name evidence="5" type="ORF">T05_5735</name>
</gene>
<dbReference type="Pfam" id="PF13843">
    <property type="entry name" value="DDE_Tnp_1_7"/>
    <property type="match status" value="1"/>
</dbReference>
<sequence length="919" mass="102770">MMRFAFMIYFMNALELASTQIKCGMPAYPVRESDDNLNRIIGGWEVRPHSLPWQLYVLLGYKAGVAACGGTIIQLKPGNSTSLALTAAHCLVDQSTLRQLKPANVTVIAGAHNIAILSERTHKIYSVKSIAIHQNFKNSGVHDIALIILQSPILFSTRTQPICLPDGDEIPKRKCWVAGWGYTSITGDSYPILLMTSTPTIFYGNETHFAENFRKYIFLAGSENGGAYRGDSGGPLFCKMNNVYVQYGIVSVRSRSHPPGSISVYTRLSTSSEERQIDLASTIVGQLAQPFVNSNRNVYMDCYFTSYSTVQHLFEHDLTAIGTVFAHRRDVLACLRKAARRNSYSTLAVYEQNRKVTMINYVPRKNSNNVLLLTSCHAKLTVDNQQGDIRPNIMNGYNLGKRGCENVKMDCGRSAFPLKERNANRIVGGWEANPHSIPWQVYIEIINFPDLAFCGGSIIQLKPGNSTKFILTAAHCFIEKKMTKIAPHAVSVISGVHNIKEALENSKKHHYVKNIIIHDSFSKHLLHDIAIVQLYTPILYTNYSRPICLPEVNSSLPEHNCWISGWGYSKTVNEISATLLMTSASLWKGNIDTSFPYYEEYEFLSDSGGPFFCRNNNIYTLYGLASFNPPFAAPGTLISYVRVSSYLVEGKFKCGKPAFPINENYGNRIINGWEAYPHSIPWQVFISVKIFSDFETFCGGTIIQLHPGNSTNFVLTAAHCLQIDDTLADIIPPEDVFVIAGVHNVDDENENSRTVVGVKRIINHFNFTVHRPYDISLLQLQSPIFYTKFTRPICLPEVNSTVPENDCWSSGWGYTTSSGSSSSVLLMVSTPLFKLGKYFPFELFDEYEFLAGSLRGGGFLGDSGGPLFCKVNERYFLYGVSSFFPYFAYPGSVIGYTKVTYFIDWIKETTKCDATDKCP</sequence>
<accession>A0A0V0U420</accession>
<evidence type="ECO:0000256" key="1">
    <source>
        <dbReference type="ARBA" id="ARBA00023157"/>
    </source>
</evidence>
<proteinExistence type="predicted"/>
<dbReference type="AlphaFoldDB" id="A0A0V0U420"/>
<dbReference type="FunFam" id="2.40.10.10:FF:000068">
    <property type="entry name" value="transmembrane protease serine 2"/>
    <property type="match status" value="1"/>
</dbReference>
<name>A0A0V0U420_9BILA</name>
<dbReference type="InterPro" id="IPR043504">
    <property type="entry name" value="Peptidase_S1_PA_chymotrypsin"/>
</dbReference>
<keyword evidence="6" id="KW-1185">Reference proteome</keyword>
<dbReference type="PROSITE" id="PS00135">
    <property type="entry name" value="TRYPSIN_SER"/>
    <property type="match status" value="2"/>
</dbReference>
<dbReference type="PANTHER" id="PTHR24252:SF7">
    <property type="entry name" value="HYALIN"/>
    <property type="match status" value="1"/>
</dbReference>
<dbReference type="Gene3D" id="2.40.10.10">
    <property type="entry name" value="Trypsin-like serine proteases"/>
    <property type="match status" value="3"/>
</dbReference>
<dbReference type="SUPFAM" id="SSF50494">
    <property type="entry name" value="Trypsin-like serine proteases"/>
    <property type="match status" value="3"/>
</dbReference>
<keyword evidence="2" id="KW-0720">Serine protease</keyword>
<dbReference type="STRING" id="144512.A0A0V0U420"/>
<dbReference type="PANTHER" id="PTHR24252">
    <property type="entry name" value="ACROSIN-RELATED"/>
    <property type="match status" value="1"/>
</dbReference>
<dbReference type="InterPro" id="IPR018114">
    <property type="entry name" value="TRYPSIN_HIS"/>
</dbReference>
<dbReference type="GO" id="GO:0004252">
    <property type="term" value="F:serine-type endopeptidase activity"/>
    <property type="evidence" value="ECO:0007669"/>
    <property type="project" value="InterPro"/>
</dbReference>
<feature type="chain" id="PRO_5006869701" evidence="3">
    <location>
        <begin position="20"/>
        <end position="919"/>
    </location>
</feature>
<dbReference type="PROSITE" id="PS50240">
    <property type="entry name" value="TRYPSIN_DOM"/>
    <property type="match status" value="3"/>
</dbReference>
<dbReference type="Pfam" id="PF00089">
    <property type="entry name" value="Trypsin"/>
    <property type="match status" value="3"/>
</dbReference>
<dbReference type="CDD" id="cd00190">
    <property type="entry name" value="Tryp_SPc"/>
    <property type="match status" value="3"/>
</dbReference>
<feature type="domain" description="Peptidase S1" evidence="4">
    <location>
        <begin position="426"/>
        <end position="673"/>
    </location>
</feature>
<feature type="domain" description="Peptidase S1" evidence="4">
    <location>
        <begin position="669"/>
        <end position="911"/>
    </location>
</feature>
<dbReference type="PROSITE" id="PS00134">
    <property type="entry name" value="TRYPSIN_HIS"/>
    <property type="match status" value="2"/>
</dbReference>
<dbReference type="InterPro" id="IPR033116">
    <property type="entry name" value="TRYPSIN_SER"/>
</dbReference>
<protein>
    <submittedName>
        <fullName evidence="5">Plasma kallikrein</fullName>
    </submittedName>
</protein>
<evidence type="ECO:0000256" key="3">
    <source>
        <dbReference type="SAM" id="SignalP"/>
    </source>
</evidence>
<evidence type="ECO:0000256" key="2">
    <source>
        <dbReference type="RuleBase" id="RU363034"/>
    </source>
</evidence>
<dbReference type="OrthoDB" id="546450at2759"/>
<dbReference type="EMBL" id="JYDJ01000066">
    <property type="protein sequence ID" value="KRX45965.1"/>
    <property type="molecule type" value="Genomic_DNA"/>
</dbReference>
<evidence type="ECO:0000259" key="4">
    <source>
        <dbReference type="PROSITE" id="PS50240"/>
    </source>
</evidence>
<keyword evidence="3" id="KW-0732">Signal</keyword>
<evidence type="ECO:0000313" key="5">
    <source>
        <dbReference type="EMBL" id="KRX45965.1"/>
    </source>
</evidence>
<feature type="signal peptide" evidence="3">
    <location>
        <begin position="1"/>
        <end position="19"/>
    </location>
</feature>
<feature type="domain" description="Peptidase S1" evidence="4">
    <location>
        <begin position="40"/>
        <end position="285"/>
    </location>
</feature>